<sequence length="162" mass="18730">MSSNSIIRASLELAKAWNFDKRDAILLSKELVNYQNGDAPFDYKKIKDINLRTFWAQFSGAIQITKKKTKNQISSTNLTNAMNTENLNIDLLFKDETFEEPLEFDVEAVNVAMDDKKLAMEEFFDVSTFMQDQEIIDEDSNSMTHIQKSSSTKDWTIDDIFF</sequence>
<gene>
    <name evidence="1" type="ORF">ALEPTO_LOCUS9457</name>
</gene>
<comment type="caution">
    <text evidence="1">The sequence shown here is derived from an EMBL/GenBank/DDBJ whole genome shotgun (WGS) entry which is preliminary data.</text>
</comment>
<name>A0A9N9GXE8_9GLOM</name>
<dbReference type="OrthoDB" id="2367954at2759"/>
<reference evidence="1" key="1">
    <citation type="submission" date="2021-06" db="EMBL/GenBank/DDBJ databases">
        <authorList>
            <person name="Kallberg Y."/>
            <person name="Tangrot J."/>
            <person name="Rosling A."/>
        </authorList>
    </citation>
    <scope>NUCLEOTIDE SEQUENCE</scope>
    <source>
        <strain evidence="1">FL130A</strain>
    </source>
</reference>
<protein>
    <submittedName>
        <fullName evidence="1">1951_t:CDS:1</fullName>
    </submittedName>
</protein>
<evidence type="ECO:0000313" key="1">
    <source>
        <dbReference type="EMBL" id="CAG8633737.1"/>
    </source>
</evidence>
<dbReference type="AlphaFoldDB" id="A0A9N9GXE8"/>
<accession>A0A9N9GXE8</accession>
<organism evidence="1 2">
    <name type="scientific">Ambispora leptoticha</name>
    <dbReference type="NCBI Taxonomy" id="144679"/>
    <lineage>
        <taxon>Eukaryota</taxon>
        <taxon>Fungi</taxon>
        <taxon>Fungi incertae sedis</taxon>
        <taxon>Mucoromycota</taxon>
        <taxon>Glomeromycotina</taxon>
        <taxon>Glomeromycetes</taxon>
        <taxon>Archaeosporales</taxon>
        <taxon>Ambisporaceae</taxon>
        <taxon>Ambispora</taxon>
    </lineage>
</organism>
<dbReference type="EMBL" id="CAJVPS010007333">
    <property type="protein sequence ID" value="CAG8633737.1"/>
    <property type="molecule type" value="Genomic_DNA"/>
</dbReference>
<evidence type="ECO:0000313" key="2">
    <source>
        <dbReference type="Proteomes" id="UP000789508"/>
    </source>
</evidence>
<keyword evidence="2" id="KW-1185">Reference proteome</keyword>
<proteinExistence type="predicted"/>
<dbReference type="Proteomes" id="UP000789508">
    <property type="component" value="Unassembled WGS sequence"/>
</dbReference>